<keyword evidence="3" id="KW-1185">Reference proteome</keyword>
<dbReference type="Pfam" id="PF14885">
    <property type="entry name" value="GHL15"/>
    <property type="match status" value="1"/>
</dbReference>
<dbReference type="InterPro" id="IPR017853">
    <property type="entry name" value="GH"/>
</dbReference>
<protein>
    <recommendedName>
        <fullName evidence="4">Glycoside-hydrolase family GH114 TIM-barrel domain-containing protein</fullName>
    </recommendedName>
</protein>
<dbReference type="Proteomes" id="UP000613582">
    <property type="component" value="Unassembled WGS sequence"/>
</dbReference>
<reference evidence="2" key="2">
    <citation type="submission" date="2020-09" db="EMBL/GenBank/DDBJ databases">
        <authorList>
            <person name="Sun Q."/>
            <person name="Zhou Y."/>
        </authorList>
    </citation>
    <scope>NUCLEOTIDE SEQUENCE</scope>
    <source>
        <strain evidence="2">CGMCC 1.12921</strain>
    </source>
</reference>
<dbReference type="Gene3D" id="3.20.20.80">
    <property type="entry name" value="Glycosidases"/>
    <property type="match status" value="1"/>
</dbReference>
<evidence type="ECO:0000313" key="2">
    <source>
        <dbReference type="EMBL" id="GGD11532.1"/>
    </source>
</evidence>
<dbReference type="EMBL" id="BMGH01000001">
    <property type="protein sequence ID" value="GGD11532.1"/>
    <property type="molecule type" value="Genomic_DNA"/>
</dbReference>
<feature type="signal peptide" evidence="1">
    <location>
        <begin position="1"/>
        <end position="18"/>
    </location>
</feature>
<dbReference type="RefSeq" id="WP_188158519.1">
    <property type="nucleotide sequence ID" value="NZ_BMGH01000001.1"/>
</dbReference>
<evidence type="ECO:0000256" key="1">
    <source>
        <dbReference type="SAM" id="SignalP"/>
    </source>
</evidence>
<proteinExistence type="predicted"/>
<feature type="chain" id="PRO_5035144405" description="Glycoside-hydrolase family GH114 TIM-barrel domain-containing protein" evidence="1">
    <location>
        <begin position="19"/>
        <end position="384"/>
    </location>
</feature>
<gene>
    <name evidence="2" type="ORF">GCM10011342_20420</name>
</gene>
<evidence type="ECO:0008006" key="4">
    <source>
        <dbReference type="Google" id="ProtNLM"/>
    </source>
</evidence>
<name>A0A8J2V362_9PROT</name>
<sequence length="384" mass="43523">MLSRFFLSAMMVASVAQAYFSGASAQPTFSWETVPLYAHLGDNDGLSEEEVAFLASNFHFVTLEKMHALDHYPDNESAARAEAARLKAVNPDLKVLYYWNFLLDYPGYKASADRGTEPKYFLHDTQGNLSLKSDKLRRYDVSSPDWQDWWIEAAAEMLATDEFDGIFVDALPQIALKAELASDMWGADKAAQIEAAINPALHKLRQKIGSDELVIYNGIRSVANGWDHGGLKYLEHTDGVIVEHFDLFQSTATEQVLQDIQRMIATGEQGKIVILKAFPGFTWLDDSIRDTPHEELYALARERIDYPLAAFLIIANEYSYFNYSWGYRAEHGNLDWYPEFDKPLGKPLGPAKRTGLTFRREYEHASVILDIDARSGQVRWRGSE</sequence>
<organism evidence="2 3">
    <name type="scientific">Aquisalinus flavus</name>
    <dbReference type="NCBI Taxonomy" id="1526572"/>
    <lineage>
        <taxon>Bacteria</taxon>
        <taxon>Pseudomonadati</taxon>
        <taxon>Pseudomonadota</taxon>
        <taxon>Alphaproteobacteria</taxon>
        <taxon>Parvularculales</taxon>
        <taxon>Parvularculaceae</taxon>
        <taxon>Aquisalinus</taxon>
    </lineage>
</organism>
<accession>A0A8J2V362</accession>
<dbReference type="InterPro" id="IPR029455">
    <property type="entry name" value="GHL15"/>
</dbReference>
<dbReference type="SUPFAM" id="SSF51445">
    <property type="entry name" value="(Trans)glycosidases"/>
    <property type="match status" value="1"/>
</dbReference>
<dbReference type="AlphaFoldDB" id="A0A8J2V362"/>
<keyword evidence="1" id="KW-0732">Signal</keyword>
<reference evidence="2" key="1">
    <citation type="journal article" date="2014" name="Int. J. Syst. Evol. Microbiol.">
        <title>Complete genome sequence of Corynebacterium casei LMG S-19264T (=DSM 44701T), isolated from a smear-ripened cheese.</title>
        <authorList>
            <consortium name="US DOE Joint Genome Institute (JGI-PGF)"/>
            <person name="Walter F."/>
            <person name="Albersmeier A."/>
            <person name="Kalinowski J."/>
            <person name="Ruckert C."/>
        </authorList>
    </citation>
    <scope>NUCLEOTIDE SEQUENCE</scope>
    <source>
        <strain evidence="2">CGMCC 1.12921</strain>
    </source>
</reference>
<comment type="caution">
    <text evidence="2">The sequence shown here is derived from an EMBL/GenBank/DDBJ whole genome shotgun (WGS) entry which is preliminary data.</text>
</comment>
<evidence type="ECO:0000313" key="3">
    <source>
        <dbReference type="Proteomes" id="UP000613582"/>
    </source>
</evidence>